<dbReference type="Proteomes" id="UP000240542">
    <property type="component" value="Unassembled WGS sequence"/>
</dbReference>
<feature type="domain" description="AB hydrolase-1" evidence="2">
    <location>
        <begin position="13"/>
        <end position="116"/>
    </location>
</feature>
<sequence>MPLISHDTAGDGPAVLLLHAGVADRGMWDAQRPLLAKTHRVIRVDLRGYGDSPLPPHPYDHVEDAVAVLDALGVPSAAVVGASFGGRIAQDLALRHPHRVERLVLLNPASTLLEADDELGAFEEREEALLDAGDLDGATALNVATWCGPDADGAARAHLAAMQRRAFDMQTAAEDLEVDEPGDPAGIRAPTLVVAGGHDLRAFHACALALQRAIPGAEYRNLPWAGHLPALERPDELGALLSEALRPR</sequence>
<evidence type="ECO:0000256" key="1">
    <source>
        <dbReference type="ARBA" id="ARBA00022801"/>
    </source>
</evidence>
<comment type="caution">
    <text evidence="3">The sequence shown here is derived from an EMBL/GenBank/DDBJ whole genome shotgun (WGS) entry which is preliminary data.</text>
</comment>
<dbReference type="GO" id="GO:0016787">
    <property type="term" value="F:hydrolase activity"/>
    <property type="evidence" value="ECO:0007669"/>
    <property type="project" value="UniProtKB-KW"/>
</dbReference>
<dbReference type="RefSeq" id="WP_106582467.1">
    <property type="nucleotide sequence ID" value="NZ_PYGA01000005.1"/>
</dbReference>
<dbReference type="EMBL" id="PYGA01000005">
    <property type="protein sequence ID" value="PSK98368.1"/>
    <property type="molecule type" value="Genomic_DNA"/>
</dbReference>
<organism evidence="3 4">
    <name type="scientific">Murinocardiopsis flavida</name>
    <dbReference type="NCBI Taxonomy" id="645275"/>
    <lineage>
        <taxon>Bacteria</taxon>
        <taxon>Bacillati</taxon>
        <taxon>Actinomycetota</taxon>
        <taxon>Actinomycetes</taxon>
        <taxon>Streptosporangiales</taxon>
        <taxon>Nocardiopsidaceae</taxon>
        <taxon>Murinocardiopsis</taxon>
    </lineage>
</organism>
<evidence type="ECO:0000313" key="3">
    <source>
        <dbReference type="EMBL" id="PSK98368.1"/>
    </source>
</evidence>
<dbReference type="Pfam" id="PF00561">
    <property type="entry name" value="Abhydrolase_1"/>
    <property type="match status" value="1"/>
</dbReference>
<dbReference type="OrthoDB" id="495620at2"/>
<dbReference type="GO" id="GO:0016020">
    <property type="term" value="C:membrane"/>
    <property type="evidence" value="ECO:0007669"/>
    <property type="project" value="TreeGrafter"/>
</dbReference>
<dbReference type="PANTHER" id="PTHR43798">
    <property type="entry name" value="MONOACYLGLYCEROL LIPASE"/>
    <property type="match status" value="1"/>
</dbReference>
<evidence type="ECO:0000259" key="2">
    <source>
        <dbReference type="Pfam" id="PF00561"/>
    </source>
</evidence>
<reference evidence="3 4" key="1">
    <citation type="submission" date="2018-03" db="EMBL/GenBank/DDBJ databases">
        <title>Genomic Encyclopedia of Archaeal and Bacterial Type Strains, Phase II (KMG-II): from individual species to whole genera.</title>
        <authorList>
            <person name="Goeker M."/>
        </authorList>
    </citation>
    <scope>NUCLEOTIDE SEQUENCE [LARGE SCALE GENOMIC DNA]</scope>
    <source>
        <strain evidence="3 4">DSM 45312</strain>
    </source>
</reference>
<dbReference type="InterPro" id="IPR000073">
    <property type="entry name" value="AB_hydrolase_1"/>
</dbReference>
<dbReference type="SUPFAM" id="SSF53474">
    <property type="entry name" value="alpha/beta-Hydrolases"/>
    <property type="match status" value="1"/>
</dbReference>
<dbReference type="InterPro" id="IPR029058">
    <property type="entry name" value="AB_hydrolase_fold"/>
</dbReference>
<dbReference type="InterPro" id="IPR050266">
    <property type="entry name" value="AB_hydrolase_sf"/>
</dbReference>
<accession>A0A2P8DMC8</accession>
<keyword evidence="1" id="KW-0378">Hydrolase</keyword>
<dbReference type="Gene3D" id="3.40.50.1820">
    <property type="entry name" value="alpha/beta hydrolase"/>
    <property type="match status" value="1"/>
</dbReference>
<protein>
    <submittedName>
        <fullName evidence="3">Pimeloyl-ACP methyl ester carboxylesterase</fullName>
    </submittedName>
</protein>
<dbReference type="PANTHER" id="PTHR43798:SF31">
    <property type="entry name" value="AB HYDROLASE SUPERFAMILY PROTEIN YCLE"/>
    <property type="match status" value="1"/>
</dbReference>
<name>A0A2P8DMC8_9ACTN</name>
<proteinExistence type="predicted"/>
<dbReference type="AlphaFoldDB" id="A0A2P8DMC8"/>
<keyword evidence="4" id="KW-1185">Reference proteome</keyword>
<gene>
    <name evidence="3" type="ORF">CLV63_10540</name>
</gene>
<evidence type="ECO:0000313" key="4">
    <source>
        <dbReference type="Proteomes" id="UP000240542"/>
    </source>
</evidence>
<dbReference type="PRINTS" id="PR00111">
    <property type="entry name" value="ABHYDROLASE"/>
</dbReference>